<gene>
    <name evidence="1" type="ORF">CCALI_02409</name>
</gene>
<dbReference type="STRING" id="454171.CP488_01683"/>
<proteinExistence type="predicted"/>
<dbReference type="KEGG" id="ccz:CCALI_02409"/>
<dbReference type="PATRIC" id="fig|1303518.3.peg.2510"/>
<protein>
    <submittedName>
        <fullName evidence="1">Uncharacterized protein</fullName>
    </submittedName>
</protein>
<sequence>MVGRLEGHLLDILQADPRTYASGSVYSMGWSGVTRPDRGLAAQGGWVNIYDGGYEPSGGGHRPAIYLGLRALEYEDTLEAPALAGGLVEFRKLVVPLVIVAQAATELEARAQRDQLCSNVRLVLASHIVESGYWYELRTGLSEATAGETHAWLNRQGAANAVTVTAGILLPCRFLYVWTA</sequence>
<evidence type="ECO:0000313" key="2">
    <source>
        <dbReference type="Proteomes" id="UP000014227"/>
    </source>
</evidence>
<accession>S0EZZ2</accession>
<name>S0EZZ2_CHTCT</name>
<dbReference type="HOGENOM" id="CLU_1493683_0_0_0"/>
<dbReference type="EMBL" id="HF951689">
    <property type="protein sequence ID" value="CCW36213.1"/>
    <property type="molecule type" value="Genomic_DNA"/>
</dbReference>
<dbReference type="AlphaFoldDB" id="S0EZZ2"/>
<dbReference type="Proteomes" id="UP000014227">
    <property type="component" value="Chromosome I"/>
</dbReference>
<reference evidence="2" key="1">
    <citation type="submission" date="2013-03" db="EMBL/GenBank/DDBJ databases">
        <title>Genome sequence of Chthonomonas calidirosea, the first sequenced genome from the Armatimonadetes phylum (formally candidate division OP10).</title>
        <authorList>
            <person name="Lee K.C.Y."/>
            <person name="Morgan X.C."/>
            <person name="Dunfield P.F."/>
            <person name="Tamas I."/>
            <person name="Houghton K.M."/>
            <person name="Vyssotski M."/>
            <person name="Ryan J.L.J."/>
            <person name="Lagutin K."/>
            <person name="McDonald I.R."/>
            <person name="Stott M.B."/>
        </authorList>
    </citation>
    <scope>NUCLEOTIDE SEQUENCE [LARGE SCALE GENOMIC DNA]</scope>
    <source>
        <strain evidence="2">DSM 23976 / ICMP 18418 / T49</strain>
    </source>
</reference>
<organism evidence="1 2">
    <name type="scientific">Chthonomonas calidirosea (strain DSM 23976 / ICMP 18418 / T49)</name>
    <dbReference type="NCBI Taxonomy" id="1303518"/>
    <lineage>
        <taxon>Bacteria</taxon>
        <taxon>Bacillati</taxon>
        <taxon>Armatimonadota</taxon>
        <taxon>Chthonomonadia</taxon>
        <taxon>Chthonomonadales</taxon>
        <taxon>Chthonomonadaceae</taxon>
        <taxon>Chthonomonas</taxon>
    </lineage>
</organism>
<evidence type="ECO:0000313" key="1">
    <source>
        <dbReference type="EMBL" id="CCW36213.1"/>
    </source>
</evidence>
<dbReference type="RefSeq" id="WP_016483727.1">
    <property type="nucleotide sequence ID" value="NC_021487.1"/>
</dbReference>
<keyword evidence="2" id="KW-1185">Reference proteome</keyword>
<dbReference type="InParanoid" id="S0EZZ2"/>